<comment type="caution">
    <text evidence="1">The sequence shown here is derived from an EMBL/GenBank/DDBJ whole genome shotgun (WGS) entry which is preliminary data.</text>
</comment>
<organism evidence="1 2">
    <name type="scientific">Petrolisthes manimaculis</name>
    <dbReference type="NCBI Taxonomy" id="1843537"/>
    <lineage>
        <taxon>Eukaryota</taxon>
        <taxon>Metazoa</taxon>
        <taxon>Ecdysozoa</taxon>
        <taxon>Arthropoda</taxon>
        <taxon>Crustacea</taxon>
        <taxon>Multicrustacea</taxon>
        <taxon>Malacostraca</taxon>
        <taxon>Eumalacostraca</taxon>
        <taxon>Eucarida</taxon>
        <taxon>Decapoda</taxon>
        <taxon>Pleocyemata</taxon>
        <taxon>Anomura</taxon>
        <taxon>Galatheoidea</taxon>
        <taxon>Porcellanidae</taxon>
        <taxon>Petrolisthes</taxon>
    </lineage>
</organism>
<dbReference type="EMBL" id="JAWZYT010004010">
    <property type="protein sequence ID" value="KAK4295740.1"/>
    <property type="molecule type" value="Genomic_DNA"/>
</dbReference>
<evidence type="ECO:0000313" key="1">
    <source>
        <dbReference type="EMBL" id="KAK4295740.1"/>
    </source>
</evidence>
<gene>
    <name evidence="1" type="ORF">Pmani_031718</name>
</gene>
<dbReference type="AlphaFoldDB" id="A0AAE1NT65"/>
<evidence type="ECO:0000313" key="2">
    <source>
        <dbReference type="Proteomes" id="UP001292094"/>
    </source>
</evidence>
<proteinExistence type="predicted"/>
<protein>
    <submittedName>
        <fullName evidence="1">Uncharacterized protein</fullName>
    </submittedName>
</protein>
<dbReference type="Proteomes" id="UP001292094">
    <property type="component" value="Unassembled WGS sequence"/>
</dbReference>
<sequence length="106" mass="11380">MTNSKTHATNPPIVRVVSRVEQRVVVVGVCVCVCVCVCVWRADPTHHCKSSKESEVEQGVVAGWRAGPSSGVCLRKMDRGKLVVIRAPSPLLMAKEVMEGIAGGRV</sequence>
<name>A0AAE1NT65_9EUCA</name>
<reference evidence="1" key="1">
    <citation type="submission" date="2023-11" db="EMBL/GenBank/DDBJ databases">
        <title>Genome assemblies of two species of porcelain crab, Petrolisthes cinctipes and Petrolisthes manimaculis (Anomura: Porcellanidae).</title>
        <authorList>
            <person name="Angst P."/>
        </authorList>
    </citation>
    <scope>NUCLEOTIDE SEQUENCE</scope>
    <source>
        <strain evidence="1">PB745_02</strain>
        <tissue evidence="1">Gill</tissue>
    </source>
</reference>
<accession>A0AAE1NT65</accession>
<keyword evidence="2" id="KW-1185">Reference proteome</keyword>